<keyword evidence="7" id="KW-0547">Nucleotide-binding</keyword>
<name>A0AAW8QUZ7_9ALTE</name>
<evidence type="ECO:0000256" key="12">
    <source>
        <dbReference type="SAM" id="MobiDB-lite"/>
    </source>
</evidence>
<dbReference type="Pfam" id="PF12170">
    <property type="entry name" value="DNA_pol3_tau_5"/>
    <property type="match status" value="1"/>
</dbReference>
<dbReference type="FunFam" id="1.10.8.60:FF:000013">
    <property type="entry name" value="DNA polymerase III subunit gamma/tau"/>
    <property type="match status" value="1"/>
</dbReference>
<feature type="compositionally biased region" description="Basic and acidic residues" evidence="12">
    <location>
        <begin position="491"/>
        <end position="508"/>
    </location>
</feature>
<dbReference type="Pfam" id="PF12169">
    <property type="entry name" value="DNA_pol3_gamma3"/>
    <property type="match status" value="1"/>
</dbReference>
<dbReference type="Gene3D" id="3.30.300.150">
    <property type="entry name" value="DNA polymerase III, tau subunit, domain V"/>
    <property type="match status" value="1"/>
</dbReference>
<feature type="compositionally biased region" description="Basic and acidic residues" evidence="12">
    <location>
        <begin position="461"/>
        <end position="475"/>
    </location>
</feature>
<feature type="region of interest" description="Disordered" evidence="12">
    <location>
        <begin position="377"/>
        <end position="420"/>
    </location>
</feature>
<feature type="compositionally biased region" description="Basic and acidic residues" evidence="12">
    <location>
        <begin position="641"/>
        <end position="659"/>
    </location>
</feature>
<evidence type="ECO:0000256" key="1">
    <source>
        <dbReference type="ARBA" id="ARBA00006360"/>
    </source>
</evidence>
<dbReference type="NCBIfam" id="NF005942">
    <property type="entry name" value="PRK07994.1"/>
    <property type="match status" value="1"/>
</dbReference>
<keyword evidence="6" id="KW-0479">Metal-binding</keyword>
<dbReference type="InterPro" id="IPR038249">
    <property type="entry name" value="PolIII_tau_V_sf"/>
</dbReference>
<dbReference type="InterPro" id="IPR021029">
    <property type="entry name" value="DNA_pol_III_tau_dom-5"/>
</dbReference>
<keyword evidence="8" id="KW-0862">Zinc</keyword>
<accession>A0AAW8QUZ7</accession>
<dbReference type="GO" id="GO:0009360">
    <property type="term" value="C:DNA polymerase III complex"/>
    <property type="evidence" value="ECO:0007669"/>
    <property type="project" value="InterPro"/>
</dbReference>
<dbReference type="GO" id="GO:0003887">
    <property type="term" value="F:DNA-directed DNA polymerase activity"/>
    <property type="evidence" value="ECO:0007669"/>
    <property type="project" value="UniProtKB-KW"/>
</dbReference>
<dbReference type="NCBIfam" id="TIGR02397">
    <property type="entry name" value="dnaX_nterm"/>
    <property type="match status" value="1"/>
</dbReference>
<dbReference type="NCBIfam" id="NF004046">
    <property type="entry name" value="PRK05563.1"/>
    <property type="match status" value="1"/>
</dbReference>
<dbReference type="FunFam" id="3.40.50.300:FF:000014">
    <property type="entry name" value="DNA polymerase III subunit gamma/tau"/>
    <property type="match status" value="1"/>
</dbReference>
<dbReference type="InterPro" id="IPR050238">
    <property type="entry name" value="DNA_Rep/Repair_Clamp_Loader"/>
</dbReference>
<dbReference type="GO" id="GO:0006261">
    <property type="term" value="P:DNA-templated DNA replication"/>
    <property type="evidence" value="ECO:0007669"/>
    <property type="project" value="TreeGrafter"/>
</dbReference>
<dbReference type="Gene3D" id="1.10.8.60">
    <property type="match status" value="1"/>
</dbReference>
<dbReference type="GO" id="GO:0005524">
    <property type="term" value="F:ATP binding"/>
    <property type="evidence" value="ECO:0007669"/>
    <property type="project" value="UniProtKB-KW"/>
</dbReference>
<gene>
    <name evidence="14" type="primary">dnaX</name>
    <name evidence="14" type="ORF">RM544_00025</name>
</gene>
<keyword evidence="15" id="KW-1185">Reference proteome</keyword>
<organism evidence="14 15">
    <name type="scientific">Brumicola blandensis</name>
    <dbReference type="NCBI Taxonomy" id="3075611"/>
    <lineage>
        <taxon>Bacteria</taxon>
        <taxon>Pseudomonadati</taxon>
        <taxon>Pseudomonadota</taxon>
        <taxon>Gammaproteobacteria</taxon>
        <taxon>Alteromonadales</taxon>
        <taxon>Alteromonadaceae</taxon>
        <taxon>Brumicola</taxon>
    </lineage>
</organism>
<keyword evidence="10" id="KW-0239">DNA-directed DNA polymerase</keyword>
<comment type="similarity">
    <text evidence="1">Belongs to the DnaX/STICHEL family.</text>
</comment>
<evidence type="ECO:0000256" key="7">
    <source>
        <dbReference type="ARBA" id="ARBA00022741"/>
    </source>
</evidence>
<evidence type="ECO:0000313" key="14">
    <source>
        <dbReference type="EMBL" id="MDT0580917.1"/>
    </source>
</evidence>
<dbReference type="FunFam" id="1.20.272.10:FF:000003">
    <property type="entry name" value="DNA polymerase III subunit gamma/tau"/>
    <property type="match status" value="1"/>
</dbReference>
<feature type="compositionally biased region" description="Basic and acidic residues" evidence="12">
    <location>
        <begin position="377"/>
        <end position="399"/>
    </location>
</feature>
<dbReference type="EMBL" id="JAVRIE010000001">
    <property type="protein sequence ID" value="MDT0580917.1"/>
    <property type="molecule type" value="Genomic_DNA"/>
</dbReference>
<feature type="region of interest" description="Disordered" evidence="12">
    <location>
        <begin position="453"/>
        <end position="508"/>
    </location>
</feature>
<evidence type="ECO:0000256" key="6">
    <source>
        <dbReference type="ARBA" id="ARBA00022723"/>
    </source>
</evidence>
<evidence type="ECO:0000313" key="15">
    <source>
        <dbReference type="Proteomes" id="UP001249020"/>
    </source>
</evidence>
<dbReference type="InterPro" id="IPR045085">
    <property type="entry name" value="HLD_clamp_pol_III_gamma_tau"/>
</dbReference>
<dbReference type="SUPFAM" id="SSF48019">
    <property type="entry name" value="post-AAA+ oligomerization domain-like"/>
    <property type="match status" value="1"/>
</dbReference>
<evidence type="ECO:0000259" key="13">
    <source>
        <dbReference type="SMART" id="SM00382"/>
    </source>
</evidence>
<comment type="catalytic activity">
    <reaction evidence="11">
        <text>DNA(n) + a 2'-deoxyribonucleoside 5'-triphosphate = DNA(n+1) + diphosphate</text>
        <dbReference type="Rhea" id="RHEA:22508"/>
        <dbReference type="Rhea" id="RHEA-COMP:17339"/>
        <dbReference type="Rhea" id="RHEA-COMP:17340"/>
        <dbReference type="ChEBI" id="CHEBI:33019"/>
        <dbReference type="ChEBI" id="CHEBI:61560"/>
        <dbReference type="ChEBI" id="CHEBI:173112"/>
        <dbReference type="EC" id="2.7.7.7"/>
    </reaction>
</comment>
<evidence type="ECO:0000256" key="8">
    <source>
        <dbReference type="ARBA" id="ARBA00022833"/>
    </source>
</evidence>
<protein>
    <recommendedName>
        <fullName evidence="2">DNA-directed DNA polymerase</fullName>
        <ecNumber evidence="2">2.7.7.7</ecNumber>
    </recommendedName>
</protein>
<dbReference type="Pfam" id="PF13177">
    <property type="entry name" value="DNA_pol3_delta2"/>
    <property type="match status" value="1"/>
</dbReference>
<proteinExistence type="inferred from homology"/>
<feature type="region of interest" description="Disordered" evidence="12">
    <location>
        <begin position="723"/>
        <end position="745"/>
    </location>
</feature>
<dbReference type="Proteomes" id="UP001249020">
    <property type="component" value="Unassembled WGS sequence"/>
</dbReference>
<evidence type="ECO:0000256" key="3">
    <source>
        <dbReference type="ARBA" id="ARBA00022679"/>
    </source>
</evidence>
<keyword evidence="4 14" id="KW-0548">Nucleotidyltransferase</keyword>
<keyword evidence="5" id="KW-0235">DNA replication</keyword>
<dbReference type="RefSeq" id="WP_311359734.1">
    <property type="nucleotide sequence ID" value="NZ_JAVRIE010000001.1"/>
</dbReference>
<feature type="region of interest" description="Disordered" evidence="12">
    <location>
        <begin position="540"/>
        <end position="708"/>
    </location>
</feature>
<evidence type="ECO:0000256" key="9">
    <source>
        <dbReference type="ARBA" id="ARBA00022840"/>
    </source>
</evidence>
<dbReference type="AlphaFoldDB" id="A0AAW8QUZ7"/>
<dbReference type="SUPFAM" id="SSF52540">
    <property type="entry name" value="P-loop containing nucleoside triphosphate hydrolases"/>
    <property type="match status" value="1"/>
</dbReference>
<dbReference type="InterPro" id="IPR012763">
    <property type="entry name" value="DNA_pol_III_sug/sutau_N"/>
</dbReference>
<dbReference type="SMART" id="SM00382">
    <property type="entry name" value="AAA"/>
    <property type="match status" value="1"/>
</dbReference>
<evidence type="ECO:0000256" key="11">
    <source>
        <dbReference type="ARBA" id="ARBA00049244"/>
    </source>
</evidence>
<feature type="domain" description="AAA+ ATPase" evidence="13">
    <location>
        <begin position="37"/>
        <end position="178"/>
    </location>
</feature>
<evidence type="ECO:0000256" key="5">
    <source>
        <dbReference type="ARBA" id="ARBA00022705"/>
    </source>
</evidence>
<dbReference type="CDD" id="cd18137">
    <property type="entry name" value="HLD_clamp_pol_III_gamma_tau"/>
    <property type="match status" value="1"/>
</dbReference>
<dbReference type="CDD" id="cd00009">
    <property type="entry name" value="AAA"/>
    <property type="match status" value="1"/>
</dbReference>
<evidence type="ECO:0000256" key="2">
    <source>
        <dbReference type="ARBA" id="ARBA00012417"/>
    </source>
</evidence>
<dbReference type="GO" id="GO:0046872">
    <property type="term" value="F:metal ion binding"/>
    <property type="evidence" value="ECO:0007669"/>
    <property type="project" value="UniProtKB-KW"/>
</dbReference>
<feature type="compositionally biased region" description="Acidic residues" evidence="12">
    <location>
        <begin position="682"/>
        <end position="706"/>
    </location>
</feature>
<feature type="compositionally biased region" description="Basic and acidic residues" evidence="12">
    <location>
        <begin position="670"/>
        <end position="681"/>
    </location>
</feature>
<dbReference type="PANTHER" id="PTHR11669">
    <property type="entry name" value="REPLICATION FACTOR C / DNA POLYMERASE III GAMMA-TAU SUBUNIT"/>
    <property type="match status" value="1"/>
</dbReference>
<dbReference type="GO" id="GO:0003677">
    <property type="term" value="F:DNA binding"/>
    <property type="evidence" value="ECO:0007669"/>
    <property type="project" value="InterPro"/>
</dbReference>
<dbReference type="PANTHER" id="PTHR11669:SF0">
    <property type="entry name" value="PROTEIN STICHEL-LIKE 2"/>
    <property type="match status" value="1"/>
</dbReference>
<keyword evidence="3 14" id="KW-0808">Transferase</keyword>
<dbReference type="InterPro" id="IPR003593">
    <property type="entry name" value="AAA+_ATPase"/>
</dbReference>
<dbReference type="Gene3D" id="3.40.50.300">
    <property type="entry name" value="P-loop containing nucleotide triphosphate hydrolases"/>
    <property type="match status" value="1"/>
</dbReference>
<evidence type="ECO:0000256" key="4">
    <source>
        <dbReference type="ARBA" id="ARBA00022695"/>
    </source>
</evidence>
<feature type="compositionally biased region" description="Acidic residues" evidence="12">
    <location>
        <begin position="574"/>
        <end position="584"/>
    </location>
</feature>
<dbReference type="InterPro" id="IPR022754">
    <property type="entry name" value="DNA_pol_III_gamma-3"/>
</dbReference>
<keyword evidence="9" id="KW-0067">ATP-binding</keyword>
<evidence type="ECO:0000256" key="10">
    <source>
        <dbReference type="ARBA" id="ARBA00022932"/>
    </source>
</evidence>
<comment type="caution">
    <text evidence="14">The sequence shown here is derived from an EMBL/GenBank/DDBJ whole genome shotgun (WGS) entry which is preliminary data.</text>
</comment>
<sequence length="917" mass="102119">MSYQVLARKWRPQKFAELVGQEHVVSAISNALDNDKLHHAYLFTGTRGVGKTTIARIFSKSLNCETGQSATPCGTCNACTDIDEGRFVDLLEIDAASRTKVEDTRELLDNVQYKPTRGRFKVYLIDEVHMLSKHSFNALLKTLEEPPPHVKFLLATTDPQKLPVTILSRCLQFSLKALSREQIQTQLEHILKQESIPSEASALGHLARAAQGSMRDALSLTDQAIAQGNNQVTLATVTEMLGLLDKNQVMRLVKAVIEKNSTQAMHELDDICVHAPDYSQVLAELLSLLHQVSLTQIVPDICKIETLSARAVYQLSKSVTAEHIQLLYQIVLQGKKDLPFAPDPFSGLQMTVLRMLAFSPASKVELDLEAGHAQAQAEKKTLELSSDAKPRNESDSKADESDDASESPQLAEPAKLDETPALVQPVNSVESSPVVVQSPPNDPLVIAKDIAQDEGLATGDSKNKTDVSHEPELDKTTQQPKQSEAAMQPDSIEHTHSQHADATDDNYQHDMMNMSFMDDEAESSMFSEYDELASDAKLQRDAAQQLISQDSISTDSGADQLSTTSDLLALADQLDNEEPEDEDVKEERGEATTSSLFDRLMNQENTVFNGDADLPTQNKQSAEQSQEEKPYRNPLEPEAAVEDKSLEVAEPRLQEDKSSETPPWETQELTQDKEEVIRTEEVDTEDEIDLSSYDEDMPFSNDEELSSEGASTLIDSNIDVQAESPQDTEVQTHKDVQSDTTSEQNVFPETKALDPAMEIAAMFQDEFLDLSKVEVTHPKVAPYLEDGNKLLQAKQINKWSDFIEELGVGGLNKQLLLQSNLIEHGDKFVIRIAERNKHLDEEQHRTTITEALSTFYKKPIEFVVEYGEVSETPFQIQQQISLVRHNHAHNVVETNDSIQELIKAFEGQIVEDSIKPR</sequence>
<dbReference type="InterPro" id="IPR008921">
    <property type="entry name" value="DNA_pol3_clamp-load_cplx_C"/>
</dbReference>
<dbReference type="Pfam" id="PF22608">
    <property type="entry name" value="DNAX_ATPase_lid"/>
    <property type="match status" value="1"/>
</dbReference>
<reference evidence="14 15" key="1">
    <citation type="submission" date="2023-09" db="EMBL/GenBank/DDBJ databases">
        <authorList>
            <person name="Rey-Velasco X."/>
        </authorList>
    </citation>
    <scope>NUCLEOTIDE SEQUENCE [LARGE SCALE GENOMIC DNA]</scope>
    <source>
        <strain evidence="14 15">W409</strain>
    </source>
</reference>
<dbReference type="InterPro" id="IPR027417">
    <property type="entry name" value="P-loop_NTPase"/>
</dbReference>
<feature type="compositionally biased region" description="Polar residues" evidence="12">
    <location>
        <begin position="591"/>
        <end position="608"/>
    </location>
</feature>
<feature type="compositionally biased region" description="Polar residues" evidence="12">
    <location>
        <begin position="545"/>
        <end position="566"/>
    </location>
</feature>
<feature type="compositionally biased region" description="Polar residues" evidence="12">
    <location>
        <begin position="615"/>
        <end position="624"/>
    </location>
</feature>
<dbReference type="Gene3D" id="1.20.272.10">
    <property type="match status" value="1"/>
</dbReference>
<dbReference type="EC" id="2.7.7.7" evidence="2"/>